<dbReference type="RefSeq" id="WP_206979929.1">
    <property type="nucleotide sequence ID" value="NZ_JAFLQZ010000001.1"/>
</dbReference>
<feature type="chain" id="PRO_5037612357" description="DUF3575 domain-containing protein" evidence="1">
    <location>
        <begin position="29"/>
        <end position="238"/>
    </location>
</feature>
<dbReference type="AlphaFoldDB" id="A0A939ESE2"/>
<protein>
    <recommendedName>
        <fullName evidence="4">DUF3575 domain-containing protein</fullName>
    </recommendedName>
</protein>
<keyword evidence="3" id="KW-1185">Reference proteome</keyword>
<comment type="caution">
    <text evidence="2">The sequence shown here is derived from an EMBL/GenBank/DDBJ whole genome shotgun (WGS) entry which is preliminary data.</text>
</comment>
<dbReference type="Proteomes" id="UP000664144">
    <property type="component" value="Unassembled WGS sequence"/>
</dbReference>
<reference evidence="2" key="1">
    <citation type="submission" date="2021-03" db="EMBL/GenBank/DDBJ databases">
        <authorList>
            <person name="Kim M.K."/>
        </authorList>
    </citation>
    <scope>NUCLEOTIDE SEQUENCE</scope>
    <source>
        <strain evidence="2">BT186</strain>
    </source>
</reference>
<evidence type="ECO:0000313" key="3">
    <source>
        <dbReference type="Proteomes" id="UP000664144"/>
    </source>
</evidence>
<accession>A0A939ESE2</accession>
<gene>
    <name evidence="2" type="ORF">J0X19_00530</name>
</gene>
<evidence type="ECO:0000313" key="2">
    <source>
        <dbReference type="EMBL" id="MBO0356417.1"/>
    </source>
</evidence>
<organism evidence="2 3">
    <name type="scientific">Hymenobacter telluris</name>
    <dbReference type="NCBI Taxonomy" id="2816474"/>
    <lineage>
        <taxon>Bacteria</taxon>
        <taxon>Pseudomonadati</taxon>
        <taxon>Bacteroidota</taxon>
        <taxon>Cytophagia</taxon>
        <taxon>Cytophagales</taxon>
        <taxon>Hymenobacteraceae</taxon>
        <taxon>Hymenobacter</taxon>
    </lineage>
</organism>
<dbReference type="EMBL" id="JAFLQZ010000001">
    <property type="protein sequence ID" value="MBO0356417.1"/>
    <property type="molecule type" value="Genomic_DNA"/>
</dbReference>
<keyword evidence="1" id="KW-0732">Signal</keyword>
<evidence type="ECO:0008006" key="4">
    <source>
        <dbReference type="Google" id="ProtNLM"/>
    </source>
</evidence>
<sequence length="238" mass="26066">MPATRAGHHCQWLLLPALLLGIAGGAQGQSAPPTRTLLLKAVPQYVVVSGYWLEAEQSWKQHPNQSFAVTAQAYAGPAGNPNGNILIDNPFSPDQNRQVRGAGLQVHHRLYLDPAFSTDYPSGWYVSYGPQFQHFALSYDGLGWEEVEGPNGAPVYELRNGRHTETINRYGGSVQLGYQAPLPPGPVFLDLYVGFGWRESQSRGDSWKTSSRYSSGSSNYGHEGFYFPAGIKIGVALR</sequence>
<proteinExistence type="predicted"/>
<name>A0A939ESE2_9BACT</name>
<feature type="signal peptide" evidence="1">
    <location>
        <begin position="1"/>
        <end position="28"/>
    </location>
</feature>
<evidence type="ECO:0000256" key="1">
    <source>
        <dbReference type="SAM" id="SignalP"/>
    </source>
</evidence>